<name>A0A9D4MVS6_DREPO</name>
<organism evidence="1 2">
    <name type="scientific">Dreissena polymorpha</name>
    <name type="common">Zebra mussel</name>
    <name type="synonym">Mytilus polymorpha</name>
    <dbReference type="NCBI Taxonomy" id="45954"/>
    <lineage>
        <taxon>Eukaryota</taxon>
        <taxon>Metazoa</taxon>
        <taxon>Spiralia</taxon>
        <taxon>Lophotrochozoa</taxon>
        <taxon>Mollusca</taxon>
        <taxon>Bivalvia</taxon>
        <taxon>Autobranchia</taxon>
        <taxon>Heteroconchia</taxon>
        <taxon>Euheterodonta</taxon>
        <taxon>Imparidentia</taxon>
        <taxon>Neoheterodontei</taxon>
        <taxon>Myida</taxon>
        <taxon>Dreissenoidea</taxon>
        <taxon>Dreissenidae</taxon>
        <taxon>Dreissena</taxon>
    </lineage>
</organism>
<keyword evidence="2" id="KW-1185">Reference proteome</keyword>
<reference evidence="1" key="2">
    <citation type="submission" date="2020-11" db="EMBL/GenBank/DDBJ databases">
        <authorList>
            <person name="McCartney M.A."/>
            <person name="Auch B."/>
            <person name="Kono T."/>
            <person name="Mallez S."/>
            <person name="Becker A."/>
            <person name="Gohl D.M."/>
            <person name="Silverstein K.A.T."/>
            <person name="Koren S."/>
            <person name="Bechman K.B."/>
            <person name="Herman A."/>
            <person name="Abrahante J.E."/>
            <person name="Garbe J."/>
        </authorList>
    </citation>
    <scope>NUCLEOTIDE SEQUENCE</scope>
    <source>
        <strain evidence="1">Duluth1</strain>
        <tissue evidence="1">Whole animal</tissue>
    </source>
</reference>
<proteinExistence type="predicted"/>
<gene>
    <name evidence="1" type="ORF">DPMN_006668</name>
</gene>
<dbReference type="Proteomes" id="UP000828390">
    <property type="component" value="Unassembled WGS sequence"/>
</dbReference>
<evidence type="ECO:0000313" key="1">
    <source>
        <dbReference type="EMBL" id="KAH3882724.1"/>
    </source>
</evidence>
<comment type="caution">
    <text evidence="1">The sequence shown here is derived from an EMBL/GenBank/DDBJ whole genome shotgun (WGS) entry which is preliminary data.</text>
</comment>
<protein>
    <submittedName>
        <fullName evidence="1">Uncharacterized protein</fullName>
    </submittedName>
</protein>
<reference evidence="1" key="1">
    <citation type="journal article" date="2019" name="bioRxiv">
        <title>The Genome of the Zebra Mussel, Dreissena polymorpha: A Resource for Invasive Species Research.</title>
        <authorList>
            <person name="McCartney M.A."/>
            <person name="Auch B."/>
            <person name="Kono T."/>
            <person name="Mallez S."/>
            <person name="Zhang Y."/>
            <person name="Obille A."/>
            <person name="Becker A."/>
            <person name="Abrahante J.E."/>
            <person name="Garbe J."/>
            <person name="Badalamenti J.P."/>
            <person name="Herman A."/>
            <person name="Mangelson H."/>
            <person name="Liachko I."/>
            <person name="Sullivan S."/>
            <person name="Sone E.D."/>
            <person name="Koren S."/>
            <person name="Silverstein K.A.T."/>
            <person name="Beckman K.B."/>
            <person name="Gohl D.M."/>
        </authorList>
    </citation>
    <scope>NUCLEOTIDE SEQUENCE</scope>
    <source>
        <strain evidence="1">Duluth1</strain>
        <tissue evidence="1">Whole animal</tissue>
    </source>
</reference>
<sequence length="85" mass="9782">MDDDDDNVFTTSIIDRYAARPSQLHSMCLAQFTINYSPCKTSSDADHSKEKETTIHLEKNLGSMKKNSKQSCLRYHHYSVLKEPE</sequence>
<accession>A0A9D4MVS6</accession>
<dbReference type="AlphaFoldDB" id="A0A9D4MVS6"/>
<evidence type="ECO:0000313" key="2">
    <source>
        <dbReference type="Proteomes" id="UP000828390"/>
    </source>
</evidence>
<dbReference type="EMBL" id="JAIWYP010000001">
    <property type="protein sequence ID" value="KAH3882724.1"/>
    <property type="molecule type" value="Genomic_DNA"/>
</dbReference>